<dbReference type="Gramene" id="PVH32037">
    <property type="protein sequence ID" value="PVH32037"/>
    <property type="gene ID" value="PAHAL_9G299200"/>
</dbReference>
<sequence>MPHLHSALHGDSESKDKRKKGERKSMPLLQVTDTQTELGRAREQLSGEEAVGGGHPQRATGLRARHAGPGHGCRCPSALIAPTGGESRAIAAVAVAGGRLLAPPPHHQCCPLGPPLELLNHQQRYVRHCNPASSLTPTGRHTQPTFLCLLLCSSS</sequence>
<gene>
    <name evidence="2" type="ORF">PAHAL_9G299200</name>
</gene>
<reference evidence="2" key="1">
    <citation type="submission" date="2018-04" db="EMBL/GenBank/DDBJ databases">
        <title>WGS assembly of Panicum hallii.</title>
        <authorList>
            <person name="Lovell J."/>
            <person name="Jenkins J."/>
            <person name="Lowry D."/>
            <person name="Mamidi S."/>
            <person name="Sreedasyam A."/>
            <person name="Weng X."/>
            <person name="Barry K."/>
            <person name="Bonette J."/>
            <person name="Campitelli B."/>
            <person name="Daum C."/>
            <person name="Gordon S."/>
            <person name="Gould B."/>
            <person name="Lipzen A."/>
            <person name="Macqueen A."/>
            <person name="Palacio-Mejia J."/>
            <person name="Plott C."/>
            <person name="Shakirov E."/>
            <person name="Shu S."/>
            <person name="Yoshinaga Y."/>
            <person name="Zane M."/>
            <person name="Rokhsar D."/>
            <person name="Grimwood J."/>
            <person name="Schmutz J."/>
            <person name="Juenger T."/>
        </authorList>
    </citation>
    <scope>NUCLEOTIDE SEQUENCE [LARGE SCALE GENOMIC DNA]</scope>
    <source>
        <strain evidence="2">FIL2</strain>
    </source>
</reference>
<dbReference type="Proteomes" id="UP000243499">
    <property type="component" value="Chromosome 9"/>
</dbReference>
<dbReference type="EMBL" id="CM008054">
    <property type="protein sequence ID" value="PVH32037.1"/>
    <property type="molecule type" value="Genomic_DNA"/>
</dbReference>
<feature type="region of interest" description="Disordered" evidence="1">
    <location>
        <begin position="1"/>
        <end position="70"/>
    </location>
</feature>
<dbReference type="AlphaFoldDB" id="A0A2T8I2Z3"/>
<protein>
    <submittedName>
        <fullName evidence="2">Uncharacterized protein</fullName>
    </submittedName>
</protein>
<evidence type="ECO:0000313" key="2">
    <source>
        <dbReference type="EMBL" id="PVH32037.1"/>
    </source>
</evidence>
<organism evidence="2">
    <name type="scientific">Panicum hallii</name>
    <dbReference type="NCBI Taxonomy" id="206008"/>
    <lineage>
        <taxon>Eukaryota</taxon>
        <taxon>Viridiplantae</taxon>
        <taxon>Streptophyta</taxon>
        <taxon>Embryophyta</taxon>
        <taxon>Tracheophyta</taxon>
        <taxon>Spermatophyta</taxon>
        <taxon>Magnoliopsida</taxon>
        <taxon>Liliopsida</taxon>
        <taxon>Poales</taxon>
        <taxon>Poaceae</taxon>
        <taxon>PACMAD clade</taxon>
        <taxon>Panicoideae</taxon>
        <taxon>Panicodae</taxon>
        <taxon>Paniceae</taxon>
        <taxon>Panicinae</taxon>
        <taxon>Panicum</taxon>
        <taxon>Panicum sect. Panicum</taxon>
    </lineage>
</organism>
<evidence type="ECO:0000256" key="1">
    <source>
        <dbReference type="SAM" id="MobiDB-lite"/>
    </source>
</evidence>
<accession>A0A2T8I2Z3</accession>
<proteinExistence type="predicted"/>
<name>A0A2T8I2Z3_9POAL</name>